<feature type="transmembrane region" description="Helical" evidence="8">
    <location>
        <begin position="317"/>
        <end position="341"/>
    </location>
</feature>
<dbReference type="PIRSF" id="PIRSF004810">
    <property type="entry name" value="ChrA"/>
    <property type="match status" value="1"/>
</dbReference>
<reference evidence="9 10" key="1">
    <citation type="submission" date="2018-06" db="EMBL/GenBank/DDBJ databases">
        <authorList>
            <consortium name="Pathogen Informatics"/>
            <person name="Doyle S."/>
        </authorList>
    </citation>
    <scope>NUCLEOTIDE SEQUENCE [LARGE SCALE GENOMIC DNA]</scope>
    <source>
        <strain evidence="9 10">NCTC10911</strain>
    </source>
</reference>
<feature type="transmembrane region" description="Helical" evidence="8">
    <location>
        <begin position="198"/>
        <end position="219"/>
    </location>
</feature>
<feature type="transmembrane region" description="Helical" evidence="8">
    <location>
        <begin position="225"/>
        <end position="245"/>
    </location>
</feature>
<dbReference type="GO" id="GO:0005886">
    <property type="term" value="C:plasma membrane"/>
    <property type="evidence" value="ECO:0007669"/>
    <property type="project" value="UniProtKB-SubCell"/>
</dbReference>
<dbReference type="InterPro" id="IPR014047">
    <property type="entry name" value="Chr_Tranpt_l_chain"/>
</dbReference>
<gene>
    <name evidence="9" type="ORF">NCTC10911_03355</name>
</gene>
<feature type="transmembrane region" description="Helical" evidence="8">
    <location>
        <begin position="252"/>
        <end position="271"/>
    </location>
</feature>
<dbReference type="EMBL" id="UFTT01000002">
    <property type="protein sequence ID" value="SUV66305.1"/>
    <property type="molecule type" value="Genomic_DNA"/>
</dbReference>
<comment type="subcellular location">
    <subcellularLocation>
        <location evidence="1">Cell membrane</location>
        <topology evidence="1">Multi-pass membrane protein</topology>
    </subcellularLocation>
</comment>
<evidence type="ECO:0000313" key="10">
    <source>
        <dbReference type="Proteomes" id="UP000255014"/>
    </source>
</evidence>
<dbReference type="AlphaFoldDB" id="A0A381A6Y8"/>
<feature type="transmembrane region" description="Helical" evidence="8">
    <location>
        <begin position="283"/>
        <end position="305"/>
    </location>
</feature>
<sequence length="448" mass="44962">MGGAQDAMPKGTKKLPDAALRKPRGLRILPVSRRPTTAPMPASPPPPAPGTPPSQAEAGGVGEVFGAFLRLGLTSFGGPVAHLGYFRHEFVQRRRWLDDAAYAELVALCQFLPGPASSQTGMALGLARAGWAGMAAAWIAFTLPSALFMLAFALGLGQLDGLAASGALHGLKLAAVAVVAQAVWSMGRSLCPDRARQALALGAAIAALLLPAAWMQVGIMLACGLAGWRLLPALAAPAGTALAVGVGRRTGLCALLLFALLLAGLPLWAAASGSPAWQLADGFYRAGALVFGGGHVVLPLLQAAVVPGGEVSQAAFLAGYGAAQAVPGPLFSFAAFLGALLPAPLGGWPGALACTALIFLPGALLLVGALPFWNVLRGRPAVRAALAGVNAGVVGILLAALYDPVWTGAVASRPDFAIAAGAFGLLAWGRLPPLAIVALCAAAGALAG</sequence>
<feature type="transmembrane region" description="Helical" evidence="8">
    <location>
        <begin position="347"/>
        <end position="372"/>
    </location>
</feature>
<dbReference type="PANTHER" id="PTHR33567">
    <property type="entry name" value="CHROMATE ION TRANSPORTER (EUROFUNG)"/>
    <property type="match status" value="1"/>
</dbReference>
<organism evidence="9 10">
    <name type="scientific">Bordetella pertussis</name>
    <dbReference type="NCBI Taxonomy" id="520"/>
    <lineage>
        <taxon>Bacteria</taxon>
        <taxon>Pseudomonadati</taxon>
        <taxon>Pseudomonadota</taxon>
        <taxon>Betaproteobacteria</taxon>
        <taxon>Burkholderiales</taxon>
        <taxon>Alcaligenaceae</taxon>
        <taxon>Bordetella</taxon>
    </lineage>
</organism>
<dbReference type="PANTHER" id="PTHR33567:SF3">
    <property type="entry name" value="CHROMATE ION TRANSPORTER (EUROFUNG)"/>
    <property type="match status" value="1"/>
</dbReference>
<dbReference type="GO" id="GO:0015109">
    <property type="term" value="F:chromate transmembrane transporter activity"/>
    <property type="evidence" value="ECO:0007669"/>
    <property type="project" value="InterPro"/>
</dbReference>
<dbReference type="NCBIfam" id="TIGR00937">
    <property type="entry name" value="2A51"/>
    <property type="match status" value="1"/>
</dbReference>
<evidence type="ECO:0000256" key="3">
    <source>
        <dbReference type="ARBA" id="ARBA00022475"/>
    </source>
</evidence>
<evidence type="ECO:0000256" key="8">
    <source>
        <dbReference type="SAM" id="Phobius"/>
    </source>
</evidence>
<evidence type="ECO:0000256" key="4">
    <source>
        <dbReference type="ARBA" id="ARBA00022692"/>
    </source>
</evidence>
<evidence type="ECO:0000256" key="5">
    <source>
        <dbReference type="ARBA" id="ARBA00022989"/>
    </source>
</evidence>
<evidence type="ECO:0000256" key="6">
    <source>
        <dbReference type="ARBA" id="ARBA00023136"/>
    </source>
</evidence>
<feature type="transmembrane region" description="Helical" evidence="8">
    <location>
        <begin position="384"/>
        <end position="402"/>
    </location>
</feature>
<accession>A0A381A6Y8</accession>
<dbReference type="InterPro" id="IPR003370">
    <property type="entry name" value="Chromate_transpt"/>
</dbReference>
<feature type="transmembrane region" description="Helical" evidence="8">
    <location>
        <begin position="422"/>
        <end position="447"/>
    </location>
</feature>
<name>A0A381A6Y8_BORPT</name>
<feature type="compositionally biased region" description="Pro residues" evidence="7">
    <location>
        <begin position="41"/>
        <end position="52"/>
    </location>
</feature>
<proteinExistence type="inferred from homology"/>
<feature type="region of interest" description="Disordered" evidence="7">
    <location>
        <begin position="1"/>
        <end position="57"/>
    </location>
</feature>
<evidence type="ECO:0000256" key="2">
    <source>
        <dbReference type="ARBA" id="ARBA00005262"/>
    </source>
</evidence>
<evidence type="ECO:0000256" key="7">
    <source>
        <dbReference type="SAM" id="MobiDB-lite"/>
    </source>
</evidence>
<feature type="transmembrane region" description="Helical" evidence="8">
    <location>
        <begin position="166"/>
        <end position="186"/>
    </location>
</feature>
<evidence type="ECO:0000313" key="9">
    <source>
        <dbReference type="EMBL" id="SUV66305.1"/>
    </source>
</evidence>
<comment type="similarity">
    <text evidence="2">Belongs to the chromate ion transporter (CHR) (TC 2.A.51) family.</text>
</comment>
<dbReference type="Pfam" id="PF02417">
    <property type="entry name" value="Chromate_transp"/>
    <property type="match status" value="2"/>
</dbReference>
<evidence type="ECO:0000256" key="1">
    <source>
        <dbReference type="ARBA" id="ARBA00004651"/>
    </source>
</evidence>
<keyword evidence="5 8" id="KW-1133">Transmembrane helix</keyword>
<dbReference type="Proteomes" id="UP000255014">
    <property type="component" value="Unassembled WGS sequence"/>
</dbReference>
<keyword evidence="3" id="KW-1003">Cell membrane</keyword>
<keyword evidence="6 8" id="KW-0472">Membrane</keyword>
<protein>
    <submittedName>
        <fullName evidence="9">Chromate transporter, chromate ion transporter (CHR) family</fullName>
    </submittedName>
</protein>
<feature type="transmembrane region" description="Helical" evidence="8">
    <location>
        <begin position="131"/>
        <end position="154"/>
    </location>
</feature>
<keyword evidence="4 8" id="KW-0812">Transmembrane</keyword>